<dbReference type="InterPro" id="IPR006597">
    <property type="entry name" value="Sel1-like"/>
</dbReference>
<dbReference type="EMBL" id="SJPW01000005">
    <property type="protein sequence ID" value="TWU50960.1"/>
    <property type="molecule type" value="Genomic_DNA"/>
</dbReference>
<accession>A0A5C6ERM0</accession>
<comment type="caution">
    <text evidence="1">The sequence shown here is derived from an EMBL/GenBank/DDBJ whole genome shotgun (WGS) entry which is preliminary data.</text>
</comment>
<gene>
    <name evidence="1" type="ORF">Poly51_42530</name>
</gene>
<proteinExistence type="predicted"/>
<evidence type="ECO:0000313" key="1">
    <source>
        <dbReference type="EMBL" id="TWU50960.1"/>
    </source>
</evidence>
<dbReference type="InterPro" id="IPR050767">
    <property type="entry name" value="Sel1_AlgK"/>
</dbReference>
<dbReference type="Proteomes" id="UP000318288">
    <property type="component" value="Unassembled WGS sequence"/>
</dbReference>
<protein>
    <submittedName>
        <fullName evidence="1">Sel1 repeat protein</fullName>
    </submittedName>
</protein>
<organism evidence="1 2">
    <name type="scientific">Rubripirellula tenax</name>
    <dbReference type="NCBI Taxonomy" id="2528015"/>
    <lineage>
        <taxon>Bacteria</taxon>
        <taxon>Pseudomonadati</taxon>
        <taxon>Planctomycetota</taxon>
        <taxon>Planctomycetia</taxon>
        <taxon>Pirellulales</taxon>
        <taxon>Pirellulaceae</taxon>
        <taxon>Rubripirellula</taxon>
    </lineage>
</organism>
<dbReference type="PANTHER" id="PTHR11102">
    <property type="entry name" value="SEL-1-LIKE PROTEIN"/>
    <property type="match status" value="1"/>
</dbReference>
<dbReference type="Gene3D" id="1.25.40.10">
    <property type="entry name" value="Tetratricopeptide repeat domain"/>
    <property type="match status" value="1"/>
</dbReference>
<reference evidence="1 2" key="1">
    <citation type="submission" date="2019-02" db="EMBL/GenBank/DDBJ databases">
        <title>Deep-cultivation of Planctomycetes and their phenomic and genomic characterization uncovers novel biology.</title>
        <authorList>
            <person name="Wiegand S."/>
            <person name="Jogler M."/>
            <person name="Boedeker C."/>
            <person name="Pinto D."/>
            <person name="Vollmers J."/>
            <person name="Rivas-Marin E."/>
            <person name="Kohn T."/>
            <person name="Peeters S.H."/>
            <person name="Heuer A."/>
            <person name="Rast P."/>
            <person name="Oberbeckmann S."/>
            <person name="Bunk B."/>
            <person name="Jeske O."/>
            <person name="Meyerdierks A."/>
            <person name="Storesund J.E."/>
            <person name="Kallscheuer N."/>
            <person name="Luecker S."/>
            <person name="Lage O.M."/>
            <person name="Pohl T."/>
            <person name="Merkel B.J."/>
            <person name="Hornburger P."/>
            <person name="Mueller R.-W."/>
            <person name="Bruemmer F."/>
            <person name="Labrenz M."/>
            <person name="Spormann A.M."/>
            <person name="Op Den Camp H."/>
            <person name="Overmann J."/>
            <person name="Amann R."/>
            <person name="Jetten M.S.M."/>
            <person name="Mascher T."/>
            <person name="Medema M.H."/>
            <person name="Devos D.P."/>
            <person name="Kaster A.-K."/>
            <person name="Ovreas L."/>
            <person name="Rohde M."/>
            <person name="Galperin M.Y."/>
            <person name="Jogler C."/>
        </authorList>
    </citation>
    <scope>NUCLEOTIDE SEQUENCE [LARGE SCALE GENOMIC DNA]</scope>
    <source>
        <strain evidence="1 2">Poly51</strain>
    </source>
</reference>
<dbReference type="PANTHER" id="PTHR11102:SF160">
    <property type="entry name" value="ERAD-ASSOCIATED E3 UBIQUITIN-PROTEIN LIGASE COMPONENT HRD3"/>
    <property type="match status" value="1"/>
</dbReference>
<dbReference type="RefSeq" id="WP_146459626.1">
    <property type="nucleotide sequence ID" value="NZ_SJPW01000005.1"/>
</dbReference>
<dbReference type="AlphaFoldDB" id="A0A5C6ERM0"/>
<dbReference type="Pfam" id="PF08238">
    <property type="entry name" value="Sel1"/>
    <property type="match status" value="4"/>
</dbReference>
<dbReference type="SMART" id="SM00671">
    <property type="entry name" value="SEL1"/>
    <property type="match status" value="4"/>
</dbReference>
<name>A0A5C6ERM0_9BACT</name>
<keyword evidence="2" id="KW-1185">Reference proteome</keyword>
<dbReference type="SUPFAM" id="SSF81901">
    <property type="entry name" value="HCP-like"/>
    <property type="match status" value="1"/>
</dbReference>
<sequence>MRTNYFQIFAVGLLLVAGCPRPMVDSQAHQLVISDPKGERLGEHLAAKSDAMMRESEPHDSGSHELIVSDWSAPEVDVQSAYLRGKQSLSVSNFDEAFHHFLFAAEKGHAESQFAVAMMFHHGQGTNTDGQKSLLYCQAAADQNLSQAQYLLAKFYRQGIYVPANDAVAFRLFDASAGQGLAQAQVSLGLCYALGVGTEMDAIKARELLEKAHKLGFDLAQTRTALVQDAIELRDYPIKKIQQHQATFEQLRKSIDPETEFYQSDNGIYRPYENSILSRQEREYDALFADLMRSKPDRDRKITLIVATMGILDELLGDSD</sequence>
<dbReference type="OrthoDB" id="288878at2"/>
<dbReference type="InterPro" id="IPR011990">
    <property type="entry name" value="TPR-like_helical_dom_sf"/>
</dbReference>
<dbReference type="PROSITE" id="PS51257">
    <property type="entry name" value="PROKAR_LIPOPROTEIN"/>
    <property type="match status" value="1"/>
</dbReference>
<evidence type="ECO:0000313" key="2">
    <source>
        <dbReference type="Proteomes" id="UP000318288"/>
    </source>
</evidence>